<evidence type="ECO:0000313" key="3">
    <source>
        <dbReference type="EMBL" id="HIX56898.1"/>
    </source>
</evidence>
<feature type="chain" id="PRO_5039732587" evidence="2">
    <location>
        <begin position="21"/>
        <end position="329"/>
    </location>
</feature>
<feature type="compositionally biased region" description="Polar residues" evidence="1">
    <location>
        <begin position="57"/>
        <end position="78"/>
    </location>
</feature>
<evidence type="ECO:0000313" key="4">
    <source>
        <dbReference type="Proteomes" id="UP000886829"/>
    </source>
</evidence>
<name>A0A9D1WD87_9GAMM</name>
<accession>A0A9D1WD87</accession>
<protein>
    <submittedName>
        <fullName evidence="3">Uncharacterized protein</fullName>
    </submittedName>
</protein>
<feature type="region of interest" description="Disordered" evidence="1">
    <location>
        <begin position="44"/>
        <end position="81"/>
    </location>
</feature>
<dbReference type="AlphaFoldDB" id="A0A9D1WD87"/>
<sequence>MRLGKLAAALVLTGALGVGAAGFTQPAYAVGGIGNLFESLKAKQDHSAPAAQEEPDTLSSTAASNDVASSEVTTTSANREQEAKVNADFSYDLALLPHIGSFVLYSEDTDEAREAIKALQRDVMPEYSETMSLGGAFNAYSHCIEGTKGFVYRYDEDSGQSSVSFRCDLALDQARIDDLKHSGVRSIIQLAVMQSSVAGEYVAQLLGVPPTSKDEAQAALNHKVQVLNEAFEASMRPTQATVEFEFFRSIVDPSSFPEYRSGIFFDFADGTSGYADFLSDEDTTEYFDEFLALYEDSPFIDGMLDDSSMGAMLCLMLLVAYVDGAGLEF</sequence>
<keyword evidence="2" id="KW-0732">Signal</keyword>
<comment type="caution">
    <text evidence="3">The sequence shown here is derived from an EMBL/GenBank/DDBJ whole genome shotgun (WGS) entry which is preliminary data.</text>
</comment>
<reference evidence="3" key="2">
    <citation type="submission" date="2021-04" db="EMBL/GenBank/DDBJ databases">
        <authorList>
            <person name="Gilroy R."/>
        </authorList>
    </citation>
    <scope>NUCLEOTIDE SEQUENCE</scope>
    <source>
        <strain evidence="3">USASDec5-558</strain>
    </source>
</reference>
<proteinExistence type="predicted"/>
<dbReference type="Proteomes" id="UP000886829">
    <property type="component" value="Unassembled WGS sequence"/>
</dbReference>
<reference evidence="3" key="1">
    <citation type="journal article" date="2021" name="PeerJ">
        <title>Extensive microbial diversity within the chicken gut microbiome revealed by metagenomics and culture.</title>
        <authorList>
            <person name="Gilroy R."/>
            <person name="Ravi A."/>
            <person name="Getino M."/>
            <person name="Pursley I."/>
            <person name="Horton D.L."/>
            <person name="Alikhan N.F."/>
            <person name="Baker D."/>
            <person name="Gharbi K."/>
            <person name="Hall N."/>
            <person name="Watson M."/>
            <person name="Adriaenssens E.M."/>
            <person name="Foster-Nyarko E."/>
            <person name="Jarju S."/>
            <person name="Secka A."/>
            <person name="Antonio M."/>
            <person name="Oren A."/>
            <person name="Chaudhuri R.R."/>
            <person name="La Ragione R."/>
            <person name="Hildebrand F."/>
            <person name="Pallen M.J."/>
        </authorList>
    </citation>
    <scope>NUCLEOTIDE SEQUENCE</scope>
    <source>
        <strain evidence="3">USASDec5-558</strain>
    </source>
</reference>
<organism evidence="3 4">
    <name type="scientific">Candidatus Anaerobiospirillum pullistercoris</name>
    <dbReference type="NCBI Taxonomy" id="2838452"/>
    <lineage>
        <taxon>Bacteria</taxon>
        <taxon>Pseudomonadati</taxon>
        <taxon>Pseudomonadota</taxon>
        <taxon>Gammaproteobacteria</taxon>
        <taxon>Aeromonadales</taxon>
        <taxon>Succinivibrionaceae</taxon>
        <taxon>Anaerobiospirillum</taxon>
    </lineage>
</organism>
<feature type="signal peptide" evidence="2">
    <location>
        <begin position="1"/>
        <end position="20"/>
    </location>
</feature>
<gene>
    <name evidence="3" type="ORF">H9850_05445</name>
</gene>
<evidence type="ECO:0000256" key="2">
    <source>
        <dbReference type="SAM" id="SignalP"/>
    </source>
</evidence>
<evidence type="ECO:0000256" key="1">
    <source>
        <dbReference type="SAM" id="MobiDB-lite"/>
    </source>
</evidence>
<dbReference type="EMBL" id="DXEV01000103">
    <property type="protein sequence ID" value="HIX56898.1"/>
    <property type="molecule type" value="Genomic_DNA"/>
</dbReference>